<evidence type="ECO:0000313" key="2">
    <source>
        <dbReference type="EMBL" id="KAA6301696.1"/>
    </source>
</evidence>
<accession>A0A5M8P000</accession>
<dbReference type="Pfam" id="PF13588">
    <property type="entry name" value="HSDR_N_2"/>
    <property type="match status" value="1"/>
</dbReference>
<dbReference type="InterPro" id="IPR029464">
    <property type="entry name" value="HSDR_N"/>
</dbReference>
<feature type="domain" description="Type I restriction enzyme R protein N-terminal" evidence="1">
    <location>
        <begin position="36"/>
        <end position="144"/>
    </location>
</feature>
<reference evidence="2 3" key="1">
    <citation type="submission" date="2019-03" db="EMBL/GenBank/DDBJ databases">
        <title>Single cell metagenomics reveals metabolic interactions within the superorganism composed of flagellate Streblomastix strix and complex community of Bacteroidetes bacteria on its surface.</title>
        <authorList>
            <person name="Treitli S.C."/>
            <person name="Kolisko M."/>
            <person name="Husnik F."/>
            <person name="Keeling P."/>
            <person name="Hampl V."/>
        </authorList>
    </citation>
    <scope>NUCLEOTIDE SEQUENCE [LARGE SCALE GENOMIC DNA]</scope>
    <source>
        <strain evidence="2">St1</strain>
    </source>
</reference>
<proteinExistence type="predicted"/>
<gene>
    <name evidence="2" type="ORF">EZS26_002161</name>
</gene>
<sequence>MMSGLNLPPAELKIRQQKGKEFVFDRLRKQYVRLTPEEWVRQHFIHYLIEYKQYPQGLLSNEVCIELGNVNRRCDTVLYDAFLQPRMIIEYKAASVDITQETFNQILRYNMCLNVSYLTISNGLQHFCCHINGLNEYEFLKEIPDYSSL</sequence>
<evidence type="ECO:0000313" key="3">
    <source>
        <dbReference type="Proteomes" id="UP000324575"/>
    </source>
</evidence>
<organism evidence="2 3">
    <name type="scientific">Candidatus Ordinivivax streblomastigis</name>
    <dbReference type="NCBI Taxonomy" id="2540710"/>
    <lineage>
        <taxon>Bacteria</taxon>
        <taxon>Pseudomonadati</taxon>
        <taxon>Bacteroidota</taxon>
        <taxon>Bacteroidia</taxon>
        <taxon>Bacteroidales</taxon>
        <taxon>Candidatus Ordinivivax</taxon>
    </lineage>
</organism>
<name>A0A5M8P000_9BACT</name>
<protein>
    <recommendedName>
        <fullName evidence="1">Type I restriction enzyme R protein N-terminal domain-containing protein</fullName>
    </recommendedName>
</protein>
<dbReference type="Proteomes" id="UP000324575">
    <property type="component" value="Unassembled WGS sequence"/>
</dbReference>
<dbReference type="AlphaFoldDB" id="A0A5M8P000"/>
<comment type="caution">
    <text evidence="2">The sequence shown here is derived from an EMBL/GenBank/DDBJ whole genome shotgun (WGS) entry which is preliminary data.</text>
</comment>
<dbReference type="EMBL" id="SNRX01000015">
    <property type="protein sequence ID" value="KAA6301696.1"/>
    <property type="molecule type" value="Genomic_DNA"/>
</dbReference>
<evidence type="ECO:0000259" key="1">
    <source>
        <dbReference type="Pfam" id="PF13588"/>
    </source>
</evidence>